<evidence type="ECO:0000313" key="2">
    <source>
        <dbReference type="EMBL" id="KAG7369267.1"/>
    </source>
</evidence>
<proteinExistence type="predicted"/>
<dbReference type="AlphaFoldDB" id="A0A9K3Q2X9"/>
<dbReference type="EMBL" id="JAGRRH010000006">
    <property type="protein sequence ID" value="KAG7369267.1"/>
    <property type="molecule type" value="Genomic_DNA"/>
</dbReference>
<protein>
    <submittedName>
        <fullName evidence="2">Uncharacterized protein</fullName>
    </submittedName>
</protein>
<sequence>MTKNLSSFAAISCCCLLLVTVNTNTIELLRGSEAFSVNHLSQSRWNEEQTSRREWLGQTMSSSLTIAGTTAVLSFPSVSVAASVEDYIQELKTTKSKIQEIPDLLQQQEWDKVRTILKTPPVNYLWNLGDSSNTLLKLAKETGDVDLFEIKDDLAYNLQMCDQLTYDNVFVYFQPGNGKIKIKEPTDFIKKAIQQLDDILSSQSSI</sequence>
<evidence type="ECO:0000256" key="1">
    <source>
        <dbReference type="SAM" id="SignalP"/>
    </source>
</evidence>
<feature type="chain" id="PRO_5039933110" evidence="1">
    <location>
        <begin position="24"/>
        <end position="206"/>
    </location>
</feature>
<reference evidence="2" key="1">
    <citation type="journal article" date="2021" name="Sci. Rep.">
        <title>Diploid genomic architecture of Nitzschia inconspicua, an elite biomass production diatom.</title>
        <authorList>
            <person name="Oliver A."/>
            <person name="Podell S."/>
            <person name="Pinowska A."/>
            <person name="Traller J.C."/>
            <person name="Smith S.R."/>
            <person name="McClure R."/>
            <person name="Beliaev A."/>
            <person name="Bohutskyi P."/>
            <person name="Hill E.A."/>
            <person name="Rabines A."/>
            <person name="Zheng H."/>
            <person name="Allen L.Z."/>
            <person name="Kuo A."/>
            <person name="Grigoriev I.V."/>
            <person name="Allen A.E."/>
            <person name="Hazlebeck D."/>
            <person name="Allen E.E."/>
        </authorList>
    </citation>
    <scope>NUCLEOTIDE SEQUENCE</scope>
    <source>
        <strain evidence="2">Hildebrandi</strain>
    </source>
</reference>
<name>A0A9K3Q2X9_9STRA</name>
<evidence type="ECO:0000313" key="3">
    <source>
        <dbReference type="Proteomes" id="UP000693970"/>
    </source>
</evidence>
<feature type="signal peptide" evidence="1">
    <location>
        <begin position="1"/>
        <end position="23"/>
    </location>
</feature>
<keyword evidence="3" id="KW-1185">Reference proteome</keyword>
<reference evidence="2" key="2">
    <citation type="submission" date="2021-04" db="EMBL/GenBank/DDBJ databases">
        <authorList>
            <person name="Podell S."/>
        </authorList>
    </citation>
    <scope>NUCLEOTIDE SEQUENCE</scope>
    <source>
        <strain evidence="2">Hildebrandi</strain>
    </source>
</reference>
<dbReference type="OrthoDB" id="10259368at2759"/>
<keyword evidence="1" id="KW-0732">Signal</keyword>
<organism evidence="2 3">
    <name type="scientific">Nitzschia inconspicua</name>
    <dbReference type="NCBI Taxonomy" id="303405"/>
    <lineage>
        <taxon>Eukaryota</taxon>
        <taxon>Sar</taxon>
        <taxon>Stramenopiles</taxon>
        <taxon>Ochrophyta</taxon>
        <taxon>Bacillariophyta</taxon>
        <taxon>Bacillariophyceae</taxon>
        <taxon>Bacillariophycidae</taxon>
        <taxon>Bacillariales</taxon>
        <taxon>Bacillariaceae</taxon>
        <taxon>Nitzschia</taxon>
    </lineage>
</organism>
<gene>
    <name evidence="2" type="ORF">IV203_032010</name>
</gene>
<accession>A0A9K3Q2X9</accession>
<dbReference type="Proteomes" id="UP000693970">
    <property type="component" value="Unassembled WGS sequence"/>
</dbReference>
<comment type="caution">
    <text evidence="2">The sequence shown here is derived from an EMBL/GenBank/DDBJ whole genome shotgun (WGS) entry which is preliminary data.</text>
</comment>